<dbReference type="AlphaFoldDB" id="A0A344TF86"/>
<dbReference type="InterPro" id="IPR049046">
    <property type="entry name" value="Beta-AFase-like_GH127_middle"/>
</dbReference>
<keyword evidence="1" id="KW-0732">Signal</keyword>
<dbReference type="Pfam" id="PF07944">
    <property type="entry name" value="Beta-AFase-like_GH127_cat"/>
    <property type="match status" value="1"/>
</dbReference>
<evidence type="ECO:0000259" key="3">
    <source>
        <dbReference type="Pfam" id="PF20736"/>
    </source>
</evidence>
<protein>
    <submittedName>
        <fullName evidence="5">Glycoside hydrolase family 127 protein</fullName>
    </submittedName>
</protein>
<evidence type="ECO:0000313" key="5">
    <source>
        <dbReference type="EMBL" id="AXE17307.1"/>
    </source>
</evidence>
<gene>
    <name evidence="5" type="ORF">DR864_05960</name>
</gene>
<dbReference type="PANTHER" id="PTHR43465">
    <property type="entry name" value="DUF1680 DOMAIN PROTEIN (AFU_ORTHOLOGUE AFUA_1G08910)"/>
    <property type="match status" value="1"/>
</dbReference>
<dbReference type="Gene3D" id="1.50.10.20">
    <property type="match status" value="1"/>
</dbReference>
<dbReference type="InterPro" id="IPR008928">
    <property type="entry name" value="6-hairpin_glycosidase_sf"/>
</dbReference>
<keyword evidence="6" id="KW-1185">Reference proteome</keyword>
<dbReference type="PANTHER" id="PTHR43465:SF1">
    <property type="entry name" value="NON-REDUCING END BETA-L-ARABINOFURANOSIDASE"/>
    <property type="match status" value="1"/>
</dbReference>
<evidence type="ECO:0000259" key="4">
    <source>
        <dbReference type="Pfam" id="PF20737"/>
    </source>
</evidence>
<feature type="domain" description="Non-reducing end beta-L-arabinofuranosidase-like GH127 C-terminal" evidence="4">
    <location>
        <begin position="554"/>
        <end position="668"/>
    </location>
</feature>
<feature type="domain" description="Non-reducing end beta-L-arabinofuranosidase-like GH127 catalytic" evidence="2">
    <location>
        <begin position="42"/>
        <end position="446"/>
    </location>
</feature>
<dbReference type="EMBL" id="CP030850">
    <property type="protein sequence ID" value="AXE17307.1"/>
    <property type="molecule type" value="Genomic_DNA"/>
</dbReference>
<dbReference type="SUPFAM" id="SSF48208">
    <property type="entry name" value="Six-hairpin glycosidases"/>
    <property type="match status" value="1"/>
</dbReference>
<dbReference type="GO" id="GO:0016787">
    <property type="term" value="F:hydrolase activity"/>
    <property type="evidence" value="ECO:0007669"/>
    <property type="project" value="UniProtKB-KW"/>
</dbReference>
<feature type="chain" id="PRO_5016591394" evidence="1">
    <location>
        <begin position="20"/>
        <end position="671"/>
    </location>
</feature>
<evidence type="ECO:0000313" key="6">
    <source>
        <dbReference type="Proteomes" id="UP000251993"/>
    </source>
</evidence>
<proteinExistence type="predicted"/>
<dbReference type="Pfam" id="PF20736">
    <property type="entry name" value="Glyco_hydro127M"/>
    <property type="match status" value="1"/>
</dbReference>
<feature type="domain" description="Non-reducing end beta-L-arabinofuranosidase-like GH127 middle" evidence="3">
    <location>
        <begin position="457"/>
        <end position="552"/>
    </location>
</feature>
<dbReference type="Proteomes" id="UP000251993">
    <property type="component" value="Chromosome"/>
</dbReference>
<evidence type="ECO:0000259" key="2">
    <source>
        <dbReference type="Pfam" id="PF07944"/>
    </source>
</evidence>
<sequence>MKKHLFVFLWAACSAPLFAQNEGLINTAKSPFAKLYSPGMSDVRWTGGFWADRFRVCKETMVPHLWKVYTDPNISHSFRNFEIAAGVVEGNFKGPSFHDGDFYKTFEAVASLYAATKDPAWDAIMDKAIDIMAQAQREDGYIYTKAIIEQKKTGKTKLFEDKLSFEAYNFGHLMTAACVHHRATGKSTLLDIAKKSADFLIGFYKVATPEQARNALCPAHYMGLTELYRTTREKKYLDLVTYLINIKGATEGTDDNQDRIPFRQQTVAMGHAVRGTYLYAGVADVYAETGEDSLMRSLNLIWDNLTQRKMYVTGACGALFDGVSPYGTSYKPNDVQKTHQAFGRDYQLPNVSAHNETCANIGNVLFNRRMFTLTGDAKYIDVVELALYNSVLSGISLSGDAFFYTNPLSASNDFPYQLRWMGGRLPYIRISNCCPPNTVRTITEVSDYAYSLSDNAVWCNLFGSSRLQTSLKNGQPLQLQQESNYPWDGNVKITVNQAPADPFQIKLRLPGWCAEAKLMINGKATDFTVEKGYVTLQRSWKKGDVIQWALEMPVELLESNPLVEENRNQIAVKRGPIVYCAESNDMPANTRVFDIALPANMAFQPVSVTIGNSSVMGLEGNAVVINEQKWQNQLYRPLSKSKKTLPLRLIPYYAWANRGPSEMTVWLPVVR</sequence>
<dbReference type="KEGG" id="run:DR864_05960"/>
<dbReference type="Pfam" id="PF20737">
    <property type="entry name" value="Glyco_hydro127C"/>
    <property type="match status" value="1"/>
</dbReference>
<keyword evidence="5" id="KW-0378">Hydrolase</keyword>
<organism evidence="5 6">
    <name type="scientific">Runella rosea</name>
    <dbReference type="NCBI Taxonomy" id="2259595"/>
    <lineage>
        <taxon>Bacteria</taxon>
        <taxon>Pseudomonadati</taxon>
        <taxon>Bacteroidota</taxon>
        <taxon>Cytophagia</taxon>
        <taxon>Cytophagales</taxon>
        <taxon>Spirosomataceae</taxon>
        <taxon>Runella</taxon>
    </lineage>
</organism>
<evidence type="ECO:0000256" key="1">
    <source>
        <dbReference type="SAM" id="SignalP"/>
    </source>
</evidence>
<name>A0A344TF86_9BACT</name>
<reference evidence="5 6" key="1">
    <citation type="submission" date="2018-07" db="EMBL/GenBank/DDBJ databases">
        <title>Genome sequencing of Runella.</title>
        <authorList>
            <person name="Baek M.-G."/>
            <person name="Yi H."/>
        </authorList>
    </citation>
    <scope>NUCLEOTIDE SEQUENCE [LARGE SCALE GENOMIC DNA]</scope>
    <source>
        <strain evidence="5 6">HYN0085</strain>
    </source>
</reference>
<dbReference type="InterPro" id="IPR049049">
    <property type="entry name" value="Beta-AFase-like_GH127_C"/>
</dbReference>
<dbReference type="GO" id="GO:0005975">
    <property type="term" value="P:carbohydrate metabolic process"/>
    <property type="evidence" value="ECO:0007669"/>
    <property type="project" value="InterPro"/>
</dbReference>
<accession>A0A344TF86</accession>
<dbReference type="InterPro" id="IPR049174">
    <property type="entry name" value="Beta-AFase-like"/>
</dbReference>
<feature type="signal peptide" evidence="1">
    <location>
        <begin position="1"/>
        <end position="19"/>
    </location>
</feature>
<dbReference type="OrthoDB" id="9757939at2"/>
<dbReference type="RefSeq" id="WP_114066093.1">
    <property type="nucleotide sequence ID" value="NZ_CP030850.1"/>
</dbReference>
<dbReference type="InterPro" id="IPR012878">
    <property type="entry name" value="Beta-AFase-like_GH127_cat"/>
</dbReference>